<accession>A0ACB0F9Z1</accession>
<sequence length="224" mass="24797">MHRQVVKTYEPSQHKQLSWAKLKMYPEIQGRHLLAAEKSLTKFAISRGEGARTAPRAPTRKTGVCKAPPPAKARARQPPHQEQPQLRGPPPPPPCPRAHSHARAHSHSRTHNKRKRCEPRAELCSGAQGSPSSRPPRAAPGLLARWSAPRGPEGARIPEARVPPARPASTPLGRARRQLRRLWAHHARSSACRWAELRRNAAPASLGSLHPGFLNETITGNYPW</sequence>
<gene>
    <name evidence="1" type="ORF">MRATA1EN3_LOCUS20919</name>
</gene>
<proteinExistence type="predicted"/>
<organism evidence="1 2">
    <name type="scientific">Rangifer tarandus platyrhynchus</name>
    <name type="common">Svalbard reindeer</name>
    <dbReference type="NCBI Taxonomy" id="3082113"/>
    <lineage>
        <taxon>Eukaryota</taxon>
        <taxon>Metazoa</taxon>
        <taxon>Chordata</taxon>
        <taxon>Craniata</taxon>
        <taxon>Vertebrata</taxon>
        <taxon>Euteleostomi</taxon>
        <taxon>Mammalia</taxon>
        <taxon>Eutheria</taxon>
        <taxon>Laurasiatheria</taxon>
        <taxon>Artiodactyla</taxon>
        <taxon>Ruminantia</taxon>
        <taxon>Pecora</taxon>
        <taxon>Cervidae</taxon>
        <taxon>Odocoileinae</taxon>
        <taxon>Rangifer</taxon>
    </lineage>
</organism>
<reference evidence="1" key="1">
    <citation type="submission" date="2023-05" db="EMBL/GenBank/DDBJ databases">
        <authorList>
            <consortium name="ELIXIR-Norway"/>
        </authorList>
    </citation>
    <scope>NUCLEOTIDE SEQUENCE</scope>
</reference>
<dbReference type="Proteomes" id="UP001162501">
    <property type="component" value="Chromosome 4"/>
</dbReference>
<protein>
    <submittedName>
        <fullName evidence="1">Uncharacterized protein</fullName>
    </submittedName>
</protein>
<dbReference type="EMBL" id="OX596088">
    <property type="protein sequence ID" value="CAI9709706.1"/>
    <property type="molecule type" value="Genomic_DNA"/>
</dbReference>
<evidence type="ECO:0000313" key="2">
    <source>
        <dbReference type="Proteomes" id="UP001162501"/>
    </source>
</evidence>
<evidence type="ECO:0000313" key="1">
    <source>
        <dbReference type="EMBL" id="CAI9709706.1"/>
    </source>
</evidence>
<name>A0ACB0F9Z1_RANTA</name>